<name>A0A0C3DI15_OIDMZ</name>
<proteinExistence type="predicted"/>
<sequence>MFTRIFSPRVGVVKSYANLKLRKAPLPMPTDYTHLLFQHTFNILDREAARLKY</sequence>
<protein>
    <submittedName>
        <fullName evidence="1">Uncharacterized protein</fullName>
    </submittedName>
</protein>
<evidence type="ECO:0000313" key="2">
    <source>
        <dbReference type="Proteomes" id="UP000054321"/>
    </source>
</evidence>
<dbReference type="HOGENOM" id="CLU_3069306_0_0_1"/>
<keyword evidence="2" id="KW-1185">Reference proteome</keyword>
<gene>
    <name evidence="1" type="ORF">OIDMADRAFT_18581</name>
</gene>
<reference evidence="2" key="2">
    <citation type="submission" date="2015-01" db="EMBL/GenBank/DDBJ databases">
        <title>Evolutionary Origins and Diversification of the Mycorrhizal Mutualists.</title>
        <authorList>
            <consortium name="DOE Joint Genome Institute"/>
            <consortium name="Mycorrhizal Genomics Consortium"/>
            <person name="Kohler A."/>
            <person name="Kuo A."/>
            <person name="Nagy L.G."/>
            <person name="Floudas D."/>
            <person name="Copeland A."/>
            <person name="Barry K.W."/>
            <person name="Cichocki N."/>
            <person name="Veneault-Fourrey C."/>
            <person name="LaButti K."/>
            <person name="Lindquist E.A."/>
            <person name="Lipzen A."/>
            <person name="Lundell T."/>
            <person name="Morin E."/>
            <person name="Murat C."/>
            <person name="Riley R."/>
            <person name="Ohm R."/>
            <person name="Sun H."/>
            <person name="Tunlid A."/>
            <person name="Henrissat B."/>
            <person name="Grigoriev I.V."/>
            <person name="Hibbett D.S."/>
            <person name="Martin F."/>
        </authorList>
    </citation>
    <scope>NUCLEOTIDE SEQUENCE [LARGE SCALE GENOMIC DNA]</scope>
    <source>
        <strain evidence="2">Zn</strain>
    </source>
</reference>
<evidence type="ECO:0000313" key="1">
    <source>
        <dbReference type="EMBL" id="KIN01613.1"/>
    </source>
</evidence>
<dbReference type="AlphaFoldDB" id="A0A0C3DI15"/>
<reference evidence="1 2" key="1">
    <citation type="submission" date="2014-04" db="EMBL/GenBank/DDBJ databases">
        <authorList>
            <consortium name="DOE Joint Genome Institute"/>
            <person name="Kuo A."/>
            <person name="Martino E."/>
            <person name="Perotto S."/>
            <person name="Kohler A."/>
            <person name="Nagy L.G."/>
            <person name="Floudas D."/>
            <person name="Copeland A."/>
            <person name="Barry K.W."/>
            <person name="Cichocki N."/>
            <person name="Veneault-Fourrey C."/>
            <person name="LaButti K."/>
            <person name="Lindquist E.A."/>
            <person name="Lipzen A."/>
            <person name="Lundell T."/>
            <person name="Morin E."/>
            <person name="Murat C."/>
            <person name="Sun H."/>
            <person name="Tunlid A."/>
            <person name="Henrissat B."/>
            <person name="Grigoriev I.V."/>
            <person name="Hibbett D.S."/>
            <person name="Martin F."/>
            <person name="Nordberg H.P."/>
            <person name="Cantor M.N."/>
            <person name="Hua S.X."/>
        </authorList>
    </citation>
    <scope>NUCLEOTIDE SEQUENCE [LARGE SCALE GENOMIC DNA]</scope>
    <source>
        <strain evidence="1 2">Zn</strain>
    </source>
</reference>
<dbReference type="InParanoid" id="A0A0C3DI15"/>
<organism evidence="1 2">
    <name type="scientific">Oidiodendron maius (strain Zn)</name>
    <dbReference type="NCBI Taxonomy" id="913774"/>
    <lineage>
        <taxon>Eukaryota</taxon>
        <taxon>Fungi</taxon>
        <taxon>Dikarya</taxon>
        <taxon>Ascomycota</taxon>
        <taxon>Pezizomycotina</taxon>
        <taxon>Leotiomycetes</taxon>
        <taxon>Leotiomycetes incertae sedis</taxon>
        <taxon>Myxotrichaceae</taxon>
        <taxon>Oidiodendron</taxon>
    </lineage>
</organism>
<accession>A0A0C3DI15</accession>
<dbReference type="EMBL" id="KN832875">
    <property type="protein sequence ID" value="KIN01613.1"/>
    <property type="molecule type" value="Genomic_DNA"/>
</dbReference>
<dbReference type="Proteomes" id="UP000054321">
    <property type="component" value="Unassembled WGS sequence"/>
</dbReference>